<organism evidence="1 2">
    <name type="scientific">Dictyocaulus viviparus</name>
    <name type="common">Bovine lungworm</name>
    <dbReference type="NCBI Taxonomy" id="29172"/>
    <lineage>
        <taxon>Eukaryota</taxon>
        <taxon>Metazoa</taxon>
        <taxon>Ecdysozoa</taxon>
        <taxon>Nematoda</taxon>
        <taxon>Chromadorea</taxon>
        <taxon>Rhabditida</taxon>
        <taxon>Rhabditina</taxon>
        <taxon>Rhabditomorpha</taxon>
        <taxon>Strongyloidea</taxon>
        <taxon>Metastrongylidae</taxon>
        <taxon>Dictyocaulus</taxon>
    </lineage>
</organism>
<dbReference type="OrthoDB" id="5876346at2759"/>
<dbReference type="Proteomes" id="UP000053766">
    <property type="component" value="Unassembled WGS sequence"/>
</dbReference>
<gene>
    <name evidence="1" type="ORF">DICVIV_02834</name>
</gene>
<name>A0A0D8Y8R6_DICVI</name>
<keyword evidence="2" id="KW-1185">Reference proteome</keyword>
<protein>
    <submittedName>
        <fullName evidence="1">Uncharacterized protein</fullName>
    </submittedName>
</protein>
<evidence type="ECO:0000313" key="2">
    <source>
        <dbReference type="Proteomes" id="UP000053766"/>
    </source>
</evidence>
<sequence length="197" mass="22740">MLNSNYLPGGLSVWVAAPLLIGHSASSHGDLYRFQFFFILQRCRPTMSTSHSRMSMRSSQNENSRMDPYNSFDWRTTPMPKGIACFIKRSILLARGEVAQWWSYDPFYFPQMCSNYCCDLQKYDETFDISSMMREAGYPGEFSLPDCISFIRRRADKIPRPRGEVREKKFLPTHKGIRVACRVHTSNGSYPGNDCDV</sequence>
<accession>A0A0D8Y8R6</accession>
<dbReference type="AlphaFoldDB" id="A0A0D8Y8R6"/>
<reference evidence="2" key="2">
    <citation type="journal article" date="2016" name="Sci. Rep.">
        <title>Dictyocaulus viviparus genome, variome and transcriptome elucidate lungworm biology and support future intervention.</title>
        <authorList>
            <person name="McNulty S.N."/>
            <person name="Strube C."/>
            <person name="Rosa B.A."/>
            <person name="Martin J.C."/>
            <person name="Tyagi R."/>
            <person name="Choi Y.J."/>
            <person name="Wang Q."/>
            <person name="Hallsworth Pepin K."/>
            <person name="Zhang X."/>
            <person name="Ozersky P."/>
            <person name="Wilson R.K."/>
            <person name="Sternberg P.W."/>
            <person name="Gasser R.B."/>
            <person name="Mitreva M."/>
        </authorList>
    </citation>
    <scope>NUCLEOTIDE SEQUENCE [LARGE SCALE GENOMIC DNA]</scope>
    <source>
        <strain evidence="2">HannoverDv2000</strain>
    </source>
</reference>
<dbReference type="EMBL" id="KN716193">
    <property type="protein sequence ID" value="KJH50976.1"/>
    <property type="molecule type" value="Genomic_DNA"/>
</dbReference>
<evidence type="ECO:0000313" key="1">
    <source>
        <dbReference type="EMBL" id="KJH50976.1"/>
    </source>
</evidence>
<reference evidence="1 2" key="1">
    <citation type="submission" date="2013-11" db="EMBL/GenBank/DDBJ databases">
        <title>Draft genome of the bovine lungworm Dictyocaulus viviparus.</title>
        <authorList>
            <person name="Mitreva M."/>
        </authorList>
    </citation>
    <scope>NUCLEOTIDE SEQUENCE [LARGE SCALE GENOMIC DNA]</scope>
    <source>
        <strain evidence="1 2">HannoverDv2000</strain>
    </source>
</reference>
<proteinExistence type="predicted"/>